<evidence type="ECO:0000313" key="2">
    <source>
        <dbReference type="EMBL" id="EBY1961981.1"/>
    </source>
</evidence>
<dbReference type="SUPFAM" id="SSF47413">
    <property type="entry name" value="lambda repressor-like DNA-binding domains"/>
    <property type="match status" value="1"/>
</dbReference>
<dbReference type="Gene3D" id="1.10.260.40">
    <property type="entry name" value="lambda repressor-like DNA-binding domains"/>
    <property type="match status" value="1"/>
</dbReference>
<sequence length="145" mass="16848">MLANRFYLDTNMNFEERLLRALEEAGISQSELGRRVGVNSQTVSNWCNTGNFPRKEKLELFPQALGKPLYWFFMTDEEENQLKAITASKTVLTEKQAALLDVFDQLPEVEQTRFVQLASDRLEELDKFMAEFLSKRKIEPPPQKD</sequence>
<dbReference type="InterPro" id="IPR010982">
    <property type="entry name" value="Lambda_DNA-bd_dom_sf"/>
</dbReference>
<reference evidence="2" key="1">
    <citation type="submission" date="2018-07" db="EMBL/GenBank/DDBJ databases">
        <authorList>
            <person name="Ashton P.M."/>
            <person name="Dallman T."/>
            <person name="Nair S."/>
            <person name="De Pinna E."/>
            <person name="Peters T."/>
            <person name="Grant K."/>
        </authorList>
    </citation>
    <scope>NUCLEOTIDE SEQUENCE</scope>
    <source>
        <strain evidence="2">211746</strain>
    </source>
</reference>
<dbReference type="Pfam" id="PF01381">
    <property type="entry name" value="HTH_3"/>
    <property type="match status" value="1"/>
</dbReference>
<dbReference type="EMBL" id="AAHNKE010000013">
    <property type="protein sequence ID" value="EBY1961981.1"/>
    <property type="molecule type" value="Genomic_DNA"/>
</dbReference>
<proteinExistence type="predicted"/>
<dbReference type="SMART" id="SM00530">
    <property type="entry name" value="HTH_XRE"/>
    <property type="match status" value="1"/>
</dbReference>
<feature type="domain" description="HTH cro/C1-type" evidence="1">
    <location>
        <begin position="18"/>
        <end position="72"/>
    </location>
</feature>
<comment type="caution">
    <text evidence="2">The sequence shown here is derived from an EMBL/GenBank/DDBJ whole genome shotgun (WGS) entry which is preliminary data.</text>
</comment>
<name>A0A5W8QTK8_SALTM</name>
<protein>
    <submittedName>
        <fullName evidence="2">Helix-turn-helix domain-containing protein</fullName>
    </submittedName>
</protein>
<evidence type="ECO:0000259" key="1">
    <source>
        <dbReference type="PROSITE" id="PS50943"/>
    </source>
</evidence>
<dbReference type="PROSITE" id="PS50943">
    <property type="entry name" value="HTH_CROC1"/>
    <property type="match status" value="1"/>
</dbReference>
<dbReference type="GO" id="GO:0003677">
    <property type="term" value="F:DNA binding"/>
    <property type="evidence" value="ECO:0007669"/>
    <property type="project" value="InterPro"/>
</dbReference>
<dbReference type="AlphaFoldDB" id="A0A5W8QTK8"/>
<gene>
    <name evidence="2" type="ORF">DU223_13375</name>
</gene>
<organism evidence="2">
    <name type="scientific">Salmonella typhimurium</name>
    <dbReference type="NCBI Taxonomy" id="90371"/>
    <lineage>
        <taxon>Bacteria</taxon>
        <taxon>Pseudomonadati</taxon>
        <taxon>Pseudomonadota</taxon>
        <taxon>Gammaproteobacteria</taxon>
        <taxon>Enterobacterales</taxon>
        <taxon>Enterobacteriaceae</taxon>
        <taxon>Salmonella</taxon>
    </lineage>
</organism>
<accession>A0A5W8QTK8</accession>
<dbReference type="CDD" id="cd00093">
    <property type="entry name" value="HTH_XRE"/>
    <property type="match status" value="1"/>
</dbReference>
<dbReference type="InterPro" id="IPR001387">
    <property type="entry name" value="Cro/C1-type_HTH"/>
</dbReference>